<dbReference type="InterPro" id="IPR017441">
    <property type="entry name" value="Protein_kinase_ATP_BS"/>
</dbReference>
<feature type="region of interest" description="Disordered" evidence="10">
    <location>
        <begin position="658"/>
        <end position="712"/>
    </location>
</feature>
<protein>
    <recommendedName>
        <fullName evidence="1">non-specific serine/threonine protein kinase</fullName>
        <ecNumber evidence="1">2.7.11.1</ecNumber>
    </recommendedName>
</protein>
<dbReference type="GO" id="GO:0005524">
    <property type="term" value="F:ATP binding"/>
    <property type="evidence" value="ECO:0007669"/>
    <property type="project" value="UniProtKB-UniRule"/>
</dbReference>
<keyword evidence="13" id="KW-1185">Reference proteome</keyword>
<keyword evidence="3" id="KW-0808">Transferase</keyword>
<dbReference type="EMBL" id="JAULSO010000004">
    <property type="protein sequence ID" value="KAK3684183.1"/>
    <property type="molecule type" value="Genomic_DNA"/>
</dbReference>
<proteinExistence type="predicted"/>
<keyword evidence="5 12" id="KW-0418">Kinase</keyword>
<gene>
    <name evidence="12" type="ORF">B0T22DRAFT_483971</name>
</gene>
<evidence type="ECO:0000256" key="7">
    <source>
        <dbReference type="ARBA" id="ARBA00047899"/>
    </source>
</evidence>
<dbReference type="Pfam" id="PF00069">
    <property type="entry name" value="Pkinase"/>
    <property type="match status" value="1"/>
</dbReference>
<evidence type="ECO:0000256" key="4">
    <source>
        <dbReference type="ARBA" id="ARBA00022741"/>
    </source>
</evidence>
<keyword evidence="6 9" id="KW-0067">ATP-binding</keyword>
<keyword evidence="2" id="KW-0723">Serine/threonine-protein kinase</keyword>
<dbReference type="GO" id="GO:0004674">
    <property type="term" value="F:protein serine/threonine kinase activity"/>
    <property type="evidence" value="ECO:0007669"/>
    <property type="project" value="UniProtKB-KW"/>
</dbReference>
<comment type="caution">
    <text evidence="12">The sequence shown here is derived from an EMBL/GenBank/DDBJ whole genome shotgun (WGS) entry which is preliminary data.</text>
</comment>
<evidence type="ECO:0000256" key="8">
    <source>
        <dbReference type="ARBA" id="ARBA00048679"/>
    </source>
</evidence>
<evidence type="ECO:0000256" key="6">
    <source>
        <dbReference type="ARBA" id="ARBA00022840"/>
    </source>
</evidence>
<dbReference type="PROSITE" id="PS50011">
    <property type="entry name" value="PROTEIN_KINASE_DOM"/>
    <property type="match status" value="1"/>
</dbReference>
<dbReference type="GO" id="GO:0000245">
    <property type="term" value="P:spliceosomal complex assembly"/>
    <property type="evidence" value="ECO:0007669"/>
    <property type="project" value="TreeGrafter"/>
</dbReference>
<keyword evidence="4 9" id="KW-0547">Nucleotide-binding</keyword>
<evidence type="ECO:0000256" key="5">
    <source>
        <dbReference type="ARBA" id="ARBA00022777"/>
    </source>
</evidence>
<feature type="binding site" evidence="9">
    <location>
        <position position="105"/>
    </location>
    <ligand>
        <name>ATP</name>
        <dbReference type="ChEBI" id="CHEBI:30616"/>
    </ligand>
</feature>
<reference evidence="12" key="1">
    <citation type="journal article" date="2023" name="Mol. Phylogenet. Evol.">
        <title>Genome-scale phylogeny and comparative genomics of the fungal order Sordariales.</title>
        <authorList>
            <person name="Hensen N."/>
            <person name="Bonometti L."/>
            <person name="Westerberg I."/>
            <person name="Brannstrom I.O."/>
            <person name="Guillou S."/>
            <person name="Cros-Aarteil S."/>
            <person name="Calhoun S."/>
            <person name="Haridas S."/>
            <person name="Kuo A."/>
            <person name="Mondo S."/>
            <person name="Pangilinan J."/>
            <person name="Riley R."/>
            <person name="LaButti K."/>
            <person name="Andreopoulos B."/>
            <person name="Lipzen A."/>
            <person name="Chen C."/>
            <person name="Yan M."/>
            <person name="Daum C."/>
            <person name="Ng V."/>
            <person name="Clum A."/>
            <person name="Steindorff A."/>
            <person name="Ohm R.A."/>
            <person name="Martin F."/>
            <person name="Silar P."/>
            <person name="Natvig D.O."/>
            <person name="Lalanne C."/>
            <person name="Gautier V."/>
            <person name="Ament-Velasquez S.L."/>
            <person name="Kruys A."/>
            <person name="Hutchinson M.I."/>
            <person name="Powell A.J."/>
            <person name="Barry K."/>
            <person name="Miller A.N."/>
            <person name="Grigoriev I.V."/>
            <person name="Debuchy R."/>
            <person name="Gladieux P."/>
            <person name="Hiltunen Thoren M."/>
            <person name="Johannesson H."/>
        </authorList>
    </citation>
    <scope>NUCLEOTIDE SEQUENCE</scope>
    <source>
        <strain evidence="12">CBS 314.62</strain>
    </source>
</reference>
<dbReference type="Proteomes" id="UP001270362">
    <property type="component" value="Unassembled WGS sequence"/>
</dbReference>
<dbReference type="PANTHER" id="PTHR47634:SF9">
    <property type="entry name" value="PROTEIN KINASE DOMAIN-CONTAINING PROTEIN-RELATED"/>
    <property type="match status" value="1"/>
</dbReference>
<evidence type="ECO:0000256" key="3">
    <source>
        <dbReference type="ARBA" id="ARBA00022679"/>
    </source>
</evidence>
<dbReference type="InterPro" id="IPR011009">
    <property type="entry name" value="Kinase-like_dom_sf"/>
</dbReference>
<comment type="catalytic activity">
    <reaction evidence="7">
        <text>L-threonyl-[protein] + ATP = O-phospho-L-threonyl-[protein] + ADP + H(+)</text>
        <dbReference type="Rhea" id="RHEA:46608"/>
        <dbReference type="Rhea" id="RHEA-COMP:11060"/>
        <dbReference type="Rhea" id="RHEA-COMP:11605"/>
        <dbReference type="ChEBI" id="CHEBI:15378"/>
        <dbReference type="ChEBI" id="CHEBI:30013"/>
        <dbReference type="ChEBI" id="CHEBI:30616"/>
        <dbReference type="ChEBI" id="CHEBI:61977"/>
        <dbReference type="ChEBI" id="CHEBI:456216"/>
        <dbReference type="EC" id="2.7.11.1"/>
    </reaction>
</comment>
<organism evidence="12 13">
    <name type="scientific">Podospora appendiculata</name>
    <dbReference type="NCBI Taxonomy" id="314037"/>
    <lineage>
        <taxon>Eukaryota</taxon>
        <taxon>Fungi</taxon>
        <taxon>Dikarya</taxon>
        <taxon>Ascomycota</taxon>
        <taxon>Pezizomycotina</taxon>
        <taxon>Sordariomycetes</taxon>
        <taxon>Sordariomycetidae</taxon>
        <taxon>Sordariales</taxon>
        <taxon>Podosporaceae</taxon>
        <taxon>Podospora</taxon>
    </lineage>
</organism>
<dbReference type="EC" id="2.7.11.1" evidence="1"/>
<dbReference type="AlphaFoldDB" id="A0AAE0X3T8"/>
<dbReference type="PROSITE" id="PS00107">
    <property type="entry name" value="PROTEIN_KINASE_ATP"/>
    <property type="match status" value="1"/>
</dbReference>
<feature type="compositionally biased region" description="Basic and acidic residues" evidence="10">
    <location>
        <begin position="658"/>
        <end position="672"/>
    </location>
</feature>
<evidence type="ECO:0000256" key="2">
    <source>
        <dbReference type="ARBA" id="ARBA00022527"/>
    </source>
</evidence>
<name>A0AAE0X3T8_9PEZI</name>
<evidence type="ECO:0000313" key="13">
    <source>
        <dbReference type="Proteomes" id="UP001270362"/>
    </source>
</evidence>
<comment type="catalytic activity">
    <reaction evidence="8">
        <text>L-seryl-[protein] + ATP = O-phospho-L-seryl-[protein] + ADP + H(+)</text>
        <dbReference type="Rhea" id="RHEA:17989"/>
        <dbReference type="Rhea" id="RHEA-COMP:9863"/>
        <dbReference type="Rhea" id="RHEA-COMP:11604"/>
        <dbReference type="ChEBI" id="CHEBI:15378"/>
        <dbReference type="ChEBI" id="CHEBI:29999"/>
        <dbReference type="ChEBI" id="CHEBI:30616"/>
        <dbReference type="ChEBI" id="CHEBI:83421"/>
        <dbReference type="ChEBI" id="CHEBI:456216"/>
        <dbReference type="EC" id="2.7.11.1"/>
    </reaction>
</comment>
<accession>A0AAE0X3T8</accession>
<reference evidence="12" key="2">
    <citation type="submission" date="2023-06" db="EMBL/GenBank/DDBJ databases">
        <authorList>
            <consortium name="Lawrence Berkeley National Laboratory"/>
            <person name="Haridas S."/>
            <person name="Hensen N."/>
            <person name="Bonometti L."/>
            <person name="Westerberg I."/>
            <person name="Brannstrom I.O."/>
            <person name="Guillou S."/>
            <person name="Cros-Aarteil S."/>
            <person name="Calhoun S."/>
            <person name="Kuo A."/>
            <person name="Mondo S."/>
            <person name="Pangilinan J."/>
            <person name="Riley R."/>
            <person name="Labutti K."/>
            <person name="Andreopoulos B."/>
            <person name="Lipzen A."/>
            <person name="Chen C."/>
            <person name="Yanf M."/>
            <person name="Daum C."/>
            <person name="Ng V."/>
            <person name="Clum A."/>
            <person name="Steindorff A."/>
            <person name="Ohm R."/>
            <person name="Martin F."/>
            <person name="Silar P."/>
            <person name="Natvig D."/>
            <person name="Lalanne C."/>
            <person name="Gautier V."/>
            <person name="Ament-Velasquez S.L."/>
            <person name="Kruys A."/>
            <person name="Hutchinson M.I."/>
            <person name="Powell A.J."/>
            <person name="Barry K."/>
            <person name="Miller A.N."/>
            <person name="Grigoriev I.V."/>
            <person name="Debuchy R."/>
            <person name="Gladieux P."/>
            <person name="Thoren M.H."/>
            <person name="Johannesson H."/>
        </authorList>
    </citation>
    <scope>NUCLEOTIDE SEQUENCE</scope>
    <source>
        <strain evidence="12">CBS 314.62</strain>
    </source>
</reference>
<dbReference type="Gene3D" id="1.10.510.10">
    <property type="entry name" value="Transferase(Phosphotransferase) domain 1"/>
    <property type="match status" value="1"/>
</dbReference>
<feature type="compositionally biased region" description="Basic and acidic residues" evidence="10">
    <location>
        <begin position="695"/>
        <end position="706"/>
    </location>
</feature>
<dbReference type="InterPro" id="IPR000719">
    <property type="entry name" value="Prot_kinase_dom"/>
</dbReference>
<dbReference type="Gene3D" id="3.30.200.20">
    <property type="entry name" value="Phosphorylase Kinase, domain 1"/>
    <property type="match status" value="1"/>
</dbReference>
<dbReference type="SUPFAM" id="SSF56112">
    <property type="entry name" value="Protein kinase-like (PK-like)"/>
    <property type="match status" value="1"/>
</dbReference>
<evidence type="ECO:0000313" key="12">
    <source>
        <dbReference type="EMBL" id="KAK3684183.1"/>
    </source>
</evidence>
<sequence length="712" mass="78545">MPGTPSPTPMVLDAVTEADGMMPLPPSPSHHASESLHAGYGFKYCPCQLGESEDLESYKPGGFHPVHLGDTYDNRYTVVHKLGSGGFSTVWLARDADEQQWVALKIIMAHDSATYESRSIATNDKHVHLLDRRLFAIPLRNFWIDGPNGRHLCLVLPVLGPNLSSLSTGIYSRLQPAFVKHVSLQAGQALVALHANGICHGDFTARNIALRLVDDINRYDEEDILRLFGEPKRSSVMLYSGKPPRPHAPDYNVVPLDFCSSAANLLTGRVCIIDFDQSFTTSSPPDHLGIPAKYLAPEVAVGLSASPASDVWALGCLVFRIRSGEDLFFDYDTDSPGAVLQQIAKTIDGLPEEWKSTRFDEEGCAVLEDGEPIYFLEETTSLAERIQGIFDEPCTRSINLEGDAVGAVDVAPAVFEEWAEMRVPYPEVFEGMVWKSTAVCIDGRFVVGYEEIEVMAKAFPRISAEEEPVLLDLLSKIFVYDPAHRIRAEDLSMGDVSSPDELATRIEAFGADFTQFRSKKKRLWACLKTFATPLSAVAKIAITPHLDARPWCCVQFRAGGHRFPDQVFEELHPFSERRGQYVANSPDQALRQKIVAILSVFLKVAFRGKDKVTKSLMDDLAKLLGGEQKYVQAVTYAKTQRIDNTVKETGGKVDAIDQTGKETNETAKEVHQTADATSQTVKKIDQTGKATNDTVKGDASDCRCDEPDSQED</sequence>
<dbReference type="InterPro" id="IPR051334">
    <property type="entry name" value="SRPK"/>
</dbReference>
<evidence type="ECO:0000256" key="1">
    <source>
        <dbReference type="ARBA" id="ARBA00012513"/>
    </source>
</evidence>
<evidence type="ECO:0000259" key="11">
    <source>
        <dbReference type="PROSITE" id="PS50011"/>
    </source>
</evidence>
<feature type="domain" description="Protein kinase" evidence="11">
    <location>
        <begin position="76"/>
        <end position="503"/>
    </location>
</feature>
<dbReference type="SMART" id="SM00220">
    <property type="entry name" value="S_TKc"/>
    <property type="match status" value="1"/>
</dbReference>
<evidence type="ECO:0000256" key="9">
    <source>
        <dbReference type="PROSITE-ProRule" id="PRU10141"/>
    </source>
</evidence>
<dbReference type="PANTHER" id="PTHR47634">
    <property type="entry name" value="PROTEIN KINASE DOMAIN-CONTAINING PROTEIN-RELATED"/>
    <property type="match status" value="1"/>
</dbReference>
<dbReference type="GO" id="GO:0050684">
    <property type="term" value="P:regulation of mRNA processing"/>
    <property type="evidence" value="ECO:0007669"/>
    <property type="project" value="TreeGrafter"/>
</dbReference>
<evidence type="ECO:0000256" key="10">
    <source>
        <dbReference type="SAM" id="MobiDB-lite"/>
    </source>
</evidence>